<dbReference type="EMBL" id="UINC01022208">
    <property type="protein sequence ID" value="SVA91355.1"/>
    <property type="molecule type" value="Genomic_DNA"/>
</dbReference>
<gene>
    <name evidence="1" type="ORF">METZ01_LOCUS144209</name>
</gene>
<dbReference type="SUPFAM" id="SSF53790">
    <property type="entry name" value="Tetrapyrrole methylase"/>
    <property type="match status" value="1"/>
</dbReference>
<name>A0A381ZQ20_9ZZZZ</name>
<evidence type="ECO:0008006" key="2">
    <source>
        <dbReference type="Google" id="ProtNLM"/>
    </source>
</evidence>
<feature type="non-terminal residue" evidence="1">
    <location>
        <position position="37"/>
    </location>
</feature>
<protein>
    <recommendedName>
        <fullName evidence="2">Tetrapyrrole methylase domain-containing protein</fullName>
    </recommendedName>
</protein>
<sequence length="37" mass="3780">VSRPEPGTLYVVATPIGNLGDLTTRAAEILGSVDIIA</sequence>
<dbReference type="InterPro" id="IPR014777">
    <property type="entry name" value="4pyrrole_Mease_sub1"/>
</dbReference>
<proteinExistence type="predicted"/>
<dbReference type="InterPro" id="IPR035996">
    <property type="entry name" value="4pyrrol_Methylase_sf"/>
</dbReference>
<dbReference type="AlphaFoldDB" id="A0A381ZQ20"/>
<feature type="non-terminal residue" evidence="1">
    <location>
        <position position="1"/>
    </location>
</feature>
<dbReference type="GO" id="GO:0008168">
    <property type="term" value="F:methyltransferase activity"/>
    <property type="evidence" value="ECO:0007669"/>
    <property type="project" value="InterPro"/>
</dbReference>
<dbReference type="Gene3D" id="3.40.1010.10">
    <property type="entry name" value="Cobalt-precorrin-4 Transmethylase, Domain 1"/>
    <property type="match status" value="1"/>
</dbReference>
<organism evidence="1">
    <name type="scientific">marine metagenome</name>
    <dbReference type="NCBI Taxonomy" id="408172"/>
    <lineage>
        <taxon>unclassified sequences</taxon>
        <taxon>metagenomes</taxon>
        <taxon>ecological metagenomes</taxon>
    </lineage>
</organism>
<accession>A0A381ZQ20</accession>
<evidence type="ECO:0000313" key="1">
    <source>
        <dbReference type="EMBL" id="SVA91355.1"/>
    </source>
</evidence>
<reference evidence="1" key="1">
    <citation type="submission" date="2018-05" db="EMBL/GenBank/DDBJ databases">
        <authorList>
            <person name="Lanie J.A."/>
            <person name="Ng W.-L."/>
            <person name="Kazmierczak K.M."/>
            <person name="Andrzejewski T.M."/>
            <person name="Davidsen T.M."/>
            <person name="Wayne K.J."/>
            <person name="Tettelin H."/>
            <person name="Glass J.I."/>
            <person name="Rusch D."/>
            <person name="Podicherti R."/>
            <person name="Tsui H.-C.T."/>
            <person name="Winkler M.E."/>
        </authorList>
    </citation>
    <scope>NUCLEOTIDE SEQUENCE</scope>
</reference>